<proteinExistence type="predicted"/>
<gene>
    <name evidence="1" type="ORF">EV188_114145</name>
</gene>
<reference evidence="1 2" key="1">
    <citation type="submission" date="2019-03" db="EMBL/GenBank/DDBJ databases">
        <title>Genomic Encyclopedia of Type Strains, Phase IV (KMG-IV): sequencing the most valuable type-strain genomes for metagenomic binning, comparative biology and taxonomic classification.</title>
        <authorList>
            <person name="Goeker M."/>
        </authorList>
    </citation>
    <scope>NUCLEOTIDE SEQUENCE [LARGE SCALE GENOMIC DNA]</scope>
    <source>
        <strain evidence="1 2">DSM 45775</strain>
    </source>
</reference>
<dbReference type="Pfam" id="PF10604">
    <property type="entry name" value="Polyketide_cyc2"/>
    <property type="match status" value="1"/>
</dbReference>
<protein>
    <submittedName>
        <fullName evidence="1">Polyketide cyclase/dehydrase/lipid transport protein</fullName>
    </submittedName>
</protein>
<dbReference type="AlphaFoldDB" id="A0A4V3D7A2"/>
<evidence type="ECO:0000313" key="1">
    <source>
        <dbReference type="EMBL" id="TDQ47057.1"/>
    </source>
</evidence>
<dbReference type="Gene3D" id="3.30.530.20">
    <property type="match status" value="1"/>
</dbReference>
<dbReference type="SUPFAM" id="SSF55961">
    <property type="entry name" value="Bet v1-like"/>
    <property type="match status" value="1"/>
</dbReference>
<dbReference type="InterPro" id="IPR019587">
    <property type="entry name" value="Polyketide_cyclase/dehydratase"/>
</dbReference>
<organism evidence="1 2">
    <name type="scientific">Actinomycetospora succinea</name>
    <dbReference type="NCBI Taxonomy" id="663603"/>
    <lineage>
        <taxon>Bacteria</taxon>
        <taxon>Bacillati</taxon>
        <taxon>Actinomycetota</taxon>
        <taxon>Actinomycetes</taxon>
        <taxon>Pseudonocardiales</taxon>
        <taxon>Pseudonocardiaceae</taxon>
        <taxon>Actinomycetospora</taxon>
    </lineage>
</organism>
<dbReference type="Proteomes" id="UP000295705">
    <property type="component" value="Unassembled WGS sequence"/>
</dbReference>
<dbReference type="RefSeq" id="WP_133829973.1">
    <property type="nucleotide sequence ID" value="NZ_BAABHR010000059.1"/>
</dbReference>
<sequence length="159" mass="17946">MLRTVSEQRIEVTRWIAAEPASVFDVLRDPHGHVAIDSSGMLMDATGEPVEAVGDRFTVHMDREALGDRPLGRYDVDVVITVYEPDVEIAWTIEGQARPYIGHVYGYRLEPVEDGTRVTSYYDWSNIHPEWAARDIFPVIHPSSIRATLGILARTVQKD</sequence>
<keyword evidence="2" id="KW-1185">Reference proteome</keyword>
<dbReference type="OrthoDB" id="9797506at2"/>
<accession>A0A4V3D7A2</accession>
<dbReference type="EMBL" id="SNYO01000014">
    <property type="protein sequence ID" value="TDQ47057.1"/>
    <property type="molecule type" value="Genomic_DNA"/>
</dbReference>
<evidence type="ECO:0000313" key="2">
    <source>
        <dbReference type="Proteomes" id="UP000295705"/>
    </source>
</evidence>
<name>A0A4V3D7A2_9PSEU</name>
<comment type="caution">
    <text evidence="1">The sequence shown here is derived from an EMBL/GenBank/DDBJ whole genome shotgun (WGS) entry which is preliminary data.</text>
</comment>
<dbReference type="InterPro" id="IPR023393">
    <property type="entry name" value="START-like_dom_sf"/>
</dbReference>